<dbReference type="SUPFAM" id="SSF55781">
    <property type="entry name" value="GAF domain-like"/>
    <property type="match status" value="1"/>
</dbReference>
<dbReference type="GO" id="GO:0045892">
    <property type="term" value="P:negative regulation of DNA-templated transcription"/>
    <property type="evidence" value="ECO:0007669"/>
    <property type="project" value="TreeGrafter"/>
</dbReference>
<evidence type="ECO:0000256" key="3">
    <source>
        <dbReference type="ARBA" id="ARBA00023163"/>
    </source>
</evidence>
<dbReference type="AlphaFoldDB" id="A0A0A0EAR5"/>
<dbReference type="Pfam" id="PF09339">
    <property type="entry name" value="HTH_IclR"/>
    <property type="match status" value="1"/>
</dbReference>
<dbReference type="InterPro" id="IPR050707">
    <property type="entry name" value="HTH_MetabolicPath_Reg"/>
</dbReference>
<keyword evidence="1" id="KW-0805">Transcription regulation</keyword>
<dbReference type="SMART" id="SM00346">
    <property type="entry name" value="HTH_ICLR"/>
    <property type="match status" value="1"/>
</dbReference>
<feature type="domain" description="IclR-ED" evidence="5">
    <location>
        <begin position="75"/>
        <end position="257"/>
    </location>
</feature>
<evidence type="ECO:0000259" key="5">
    <source>
        <dbReference type="PROSITE" id="PS51078"/>
    </source>
</evidence>
<comment type="caution">
    <text evidence="6">The sequence shown here is derived from an EMBL/GenBank/DDBJ whole genome shotgun (WGS) entry which is preliminary data.</text>
</comment>
<evidence type="ECO:0000256" key="1">
    <source>
        <dbReference type="ARBA" id="ARBA00023015"/>
    </source>
</evidence>
<dbReference type="PROSITE" id="PS51078">
    <property type="entry name" value="ICLR_ED"/>
    <property type="match status" value="1"/>
</dbReference>
<gene>
    <name evidence="6" type="ORF">ATO9_17185</name>
</gene>
<dbReference type="EMBL" id="AQQX01000009">
    <property type="protein sequence ID" value="KGM47574.1"/>
    <property type="molecule type" value="Genomic_DNA"/>
</dbReference>
<feature type="domain" description="HTH iclR-type" evidence="4">
    <location>
        <begin position="12"/>
        <end position="74"/>
    </location>
</feature>
<keyword evidence="7" id="KW-1185">Reference proteome</keyword>
<dbReference type="InterPro" id="IPR014757">
    <property type="entry name" value="Tscrpt_reg_IclR_C"/>
</dbReference>
<dbReference type="PANTHER" id="PTHR30136:SF8">
    <property type="entry name" value="TRANSCRIPTIONAL REGULATORY PROTEIN"/>
    <property type="match status" value="1"/>
</dbReference>
<dbReference type="Proteomes" id="UP000030004">
    <property type="component" value="Unassembled WGS sequence"/>
</dbReference>
<evidence type="ECO:0000313" key="7">
    <source>
        <dbReference type="Proteomes" id="UP000030004"/>
    </source>
</evidence>
<evidence type="ECO:0008006" key="8">
    <source>
        <dbReference type="Google" id="ProtNLM"/>
    </source>
</evidence>
<dbReference type="InterPro" id="IPR036388">
    <property type="entry name" value="WH-like_DNA-bd_sf"/>
</dbReference>
<reference evidence="6 7" key="1">
    <citation type="journal article" date="2015" name="Antonie Van Leeuwenhoek">
        <title>Pseudooceanicola atlanticus gen. nov. sp. nov., isolated from surface seawater of the Atlantic Ocean and reclassification of Oceanicola batsensis, Oceanicola marinus, Oceanicola nitratireducens, Oceanicola nanhaiensis, Oceanicola antarcticus and Oceanicola flagellatus, as Pseudooceanicola batsensis comb. nov., Pseudooceanicola marinus comb. nov., Pseudooceanicola nitratireducens comb. nov., Pseudooceanicola nanhaiensis comb. nov., Pseudooceanicola antarcticus comb. nov., and Pseudooceanicola flagellatus comb. nov.</title>
        <authorList>
            <person name="Lai Q."/>
            <person name="Li G."/>
            <person name="Liu X."/>
            <person name="Du Y."/>
            <person name="Sun F."/>
            <person name="Shao Z."/>
        </authorList>
    </citation>
    <scope>NUCLEOTIDE SEQUENCE [LARGE SCALE GENOMIC DNA]</scope>
    <source>
        <strain evidence="6 7">22II-s11g</strain>
    </source>
</reference>
<dbReference type="STRING" id="1461694.ATO9_17185"/>
<dbReference type="GO" id="GO:0003677">
    <property type="term" value="F:DNA binding"/>
    <property type="evidence" value="ECO:0007669"/>
    <property type="project" value="UniProtKB-KW"/>
</dbReference>
<dbReference type="FunFam" id="1.10.10.10:FF:000056">
    <property type="entry name" value="IclR family transcriptional regulator"/>
    <property type="match status" value="1"/>
</dbReference>
<evidence type="ECO:0000256" key="2">
    <source>
        <dbReference type="ARBA" id="ARBA00023125"/>
    </source>
</evidence>
<dbReference type="SUPFAM" id="SSF46785">
    <property type="entry name" value="Winged helix' DNA-binding domain"/>
    <property type="match status" value="1"/>
</dbReference>
<dbReference type="Gene3D" id="1.10.10.10">
    <property type="entry name" value="Winged helix-like DNA-binding domain superfamily/Winged helix DNA-binding domain"/>
    <property type="match status" value="1"/>
</dbReference>
<dbReference type="PANTHER" id="PTHR30136">
    <property type="entry name" value="HELIX-TURN-HELIX TRANSCRIPTIONAL REGULATOR, ICLR FAMILY"/>
    <property type="match status" value="1"/>
</dbReference>
<protein>
    <recommendedName>
        <fullName evidence="8">IclR family transcriptional regulator</fullName>
    </recommendedName>
</protein>
<dbReference type="InterPro" id="IPR029016">
    <property type="entry name" value="GAF-like_dom_sf"/>
</dbReference>
<dbReference type="InterPro" id="IPR005471">
    <property type="entry name" value="Tscrpt_reg_IclR_N"/>
</dbReference>
<evidence type="ECO:0000313" key="6">
    <source>
        <dbReference type="EMBL" id="KGM47574.1"/>
    </source>
</evidence>
<dbReference type="OrthoDB" id="6057486at2"/>
<name>A0A0A0EAR5_9RHOB</name>
<proteinExistence type="predicted"/>
<organism evidence="6 7">
    <name type="scientific">Pseudooceanicola atlanticus</name>
    <dbReference type="NCBI Taxonomy" id="1461694"/>
    <lineage>
        <taxon>Bacteria</taxon>
        <taxon>Pseudomonadati</taxon>
        <taxon>Pseudomonadota</taxon>
        <taxon>Alphaproteobacteria</taxon>
        <taxon>Rhodobacterales</taxon>
        <taxon>Paracoccaceae</taxon>
        <taxon>Pseudooceanicola</taxon>
    </lineage>
</organism>
<sequence>MPKISSEKTEGVQSVVLALSILETLGRARSHLGVTALAESLGTTKSRIHRHLQTLVQQGYIVQSPTTERYRLGSRLIELGNAAANASDIATVAAQPMRELRDALEQAVILGQVENDGIRILTTLGGTMSVEVGVRPGSILGFNTSAQGKIALTYMDEVARERILARPLTGETMHSITDLDVLRGHLDDVRDRGWADAPNEAATGLNALSFPLLGPNGELAGTLAIVSLTQYIGSPPSQEQIRGVGQAAEEISRALGYNGALPGSWR</sequence>
<dbReference type="eggNOG" id="COG1414">
    <property type="taxonomic scope" value="Bacteria"/>
</dbReference>
<dbReference type="Pfam" id="PF01614">
    <property type="entry name" value="IclR_C"/>
    <property type="match status" value="1"/>
</dbReference>
<dbReference type="GO" id="GO:0003700">
    <property type="term" value="F:DNA-binding transcription factor activity"/>
    <property type="evidence" value="ECO:0007669"/>
    <property type="project" value="TreeGrafter"/>
</dbReference>
<dbReference type="RefSeq" id="WP_043752039.1">
    <property type="nucleotide sequence ID" value="NZ_AQQX01000009.1"/>
</dbReference>
<evidence type="ECO:0000259" key="4">
    <source>
        <dbReference type="PROSITE" id="PS51077"/>
    </source>
</evidence>
<dbReference type="InterPro" id="IPR036390">
    <property type="entry name" value="WH_DNA-bd_sf"/>
</dbReference>
<dbReference type="PROSITE" id="PS51077">
    <property type="entry name" value="HTH_ICLR"/>
    <property type="match status" value="1"/>
</dbReference>
<keyword evidence="3" id="KW-0804">Transcription</keyword>
<accession>A0A0A0EAR5</accession>
<keyword evidence="2" id="KW-0238">DNA-binding</keyword>
<dbReference type="Gene3D" id="3.30.450.40">
    <property type="match status" value="1"/>
</dbReference>